<dbReference type="Proteomes" id="UP000001542">
    <property type="component" value="Unassembled WGS sequence"/>
</dbReference>
<dbReference type="SMR" id="A2ECH4"/>
<sequence length="162" mass="18343">MLRHLTVRPGRFSDGDFVKTQIIKLSLLAEGFKTMPKIRGIDETWKKIINDPKSPVFIAEENGKPVCACTTSLNYQLHRGGEVLYIQELSVDESARKSGAGKAILEALEKYCKEKGIVAIDLTQPPPKSGYDEIRNKFYQKNGYELTGMGRTKEFQHNFVFE</sequence>
<dbReference type="RefSeq" id="XP_001321892.1">
    <property type="nucleotide sequence ID" value="XM_001321857.1"/>
</dbReference>
<reference evidence="2" key="1">
    <citation type="submission" date="2006-10" db="EMBL/GenBank/DDBJ databases">
        <authorList>
            <person name="Amadeo P."/>
            <person name="Zhao Q."/>
            <person name="Wortman J."/>
            <person name="Fraser-Liggett C."/>
            <person name="Carlton J."/>
        </authorList>
    </citation>
    <scope>NUCLEOTIDE SEQUENCE</scope>
    <source>
        <strain evidence="2">G3</strain>
    </source>
</reference>
<dbReference type="AlphaFoldDB" id="A2ECH4"/>
<dbReference type="CDD" id="cd04301">
    <property type="entry name" value="NAT_SF"/>
    <property type="match status" value="1"/>
</dbReference>
<dbReference type="InParanoid" id="A2ECH4"/>
<dbReference type="SUPFAM" id="SSF55729">
    <property type="entry name" value="Acyl-CoA N-acyltransferases (Nat)"/>
    <property type="match status" value="1"/>
</dbReference>
<dbReference type="PROSITE" id="PS51186">
    <property type="entry name" value="GNAT"/>
    <property type="match status" value="1"/>
</dbReference>
<name>A2ECH4_TRIV3</name>
<dbReference type="InterPro" id="IPR016181">
    <property type="entry name" value="Acyl_CoA_acyltransferase"/>
</dbReference>
<evidence type="ECO:0000313" key="2">
    <source>
        <dbReference type="EMBL" id="EAY09669.1"/>
    </source>
</evidence>
<gene>
    <name evidence="2" type="ORF">TVAG_060450</name>
</gene>
<dbReference type="VEuPathDB" id="TrichDB:TVAG_060450"/>
<dbReference type="Pfam" id="PF00583">
    <property type="entry name" value="Acetyltransf_1"/>
    <property type="match status" value="1"/>
</dbReference>
<dbReference type="GO" id="GO:0016747">
    <property type="term" value="F:acyltransferase activity, transferring groups other than amino-acyl groups"/>
    <property type="evidence" value="ECO:0007669"/>
    <property type="project" value="InterPro"/>
</dbReference>
<organism evidence="2 3">
    <name type="scientific">Trichomonas vaginalis (strain ATCC PRA-98 / G3)</name>
    <dbReference type="NCBI Taxonomy" id="412133"/>
    <lineage>
        <taxon>Eukaryota</taxon>
        <taxon>Metamonada</taxon>
        <taxon>Parabasalia</taxon>
        <taxon>Trichomonadida</taxon>
        <taxon>Trichomonadidae</taxon>
        <taxon>Trichomonas</taxon>
    </lineage>
</organism>
<reference evidence="2" key="2">
    <citation type="journal article" date="2007" name="Science">
        <title>Draft genome sequence of the sexually transmitted pathogen Trichomonas vaginalis.</title>
        <authorList>
            <person name="Carlton J.M."/>
            <person name="Hirt R.P."/>
            <person name="Silva J.C."/>
            <person name="Delcher A.L."/>
            <person name="Schatz M."/>
            <person name="Zhao Q."/>
            <person name="Wortman J.R."/>
            <person name="Bidwell S.L."/>
            <person name="Alsmark U.C.M."/>
            <person name="Besteiro S."/>
            <person name="Sicheritz-Ponten T."/>
            <person name="Noel C.J."/>
            <person name="Dacks J.B."/>
            <person name="Foster P.G."/>
            <person name="Simillion C."/>
            <person name="Van de Peer Y."/>
            <person name="Miranda-Saavedra D."/>
            <person name="Barton G.J."/>
            <person name="Westrop G.D."/>
            <person name="Mueller S."/>
            <person name="Dessi D."/>
            <person name="Fiori P.L."/>
            <person name="Ren Q."/>
            <person name="Paulsen I."/>
            <person name="Zhang H."/>
            <person name="Bastida-Corcuera F.D."/>
            <person name="Simoes-Barbosa A."/>
            <person name="Brown M.T."/>
            <person name="Hayes R.D."/>
            <person name="Mukherjee M."/>
            <person name="Okumura C.Y."/>
            <person name="Schneider R."/>
            <person name="Smith A.J."/>
            <person name="Vanacova S."/>
            <person name="Villalvazo M."/>
            <person name="Haas B.J."/>
            <person name="Pertea M."/>
            <person name="Feldblyum T.V."/>
            <person name="Utterback T.R."/>
            <person name="Shu C.L."/>
            <person name="Osoegawa K."/>
            <person name="de Jong P.J."/>
            <person name="Hrdy I."/>
            <person name="Horvathova L."/>
            <person name="Zubacova Z."/>
            <person name="Dolezal P."/>
            <person name="Malik S.B."/>
            <person name="Logsdon J.M. Jr."/>
            <person name="Henze K."/>
            <person name="Gupta A."/>
            <person name="Wang C.C."/>
            <person name="Dunne R.L."/>
            <person name="Upcroft J.A."/>
            <person name="Upcroft P."/>
            <person name="White O."/>
            <person name="Salzberg S.L."/>
            <person name="Tang P."/>
            <person name="Chiu C.-H."/>
            <person name="Lee Y.-S."/>
            <person name="Embley T.M."/>
            <person name="Coombs G.H."/>
            <person name="Mottram J.C."/>
            <person name="Tachezy J."/>
            <person name="Fraser-Liggett C.M."/>
            <person name="Johnson P.J."/>
        </authorList>
    </citation>
    <scope>NUCLEOTIDE SEQUENCE [LARGE SCALE GENOMIC DNA]</scope>
    <source>
        <strain evidence="2">G3</strain>
    </source>
</reference>
<feature type="domain" description="N-acetyltransferase" evidence="1">
    <location>
        <begin position="18"/>
        <end position="162"/>
    </location>
</feature>
<dbReference type="GO" id="GO:0007064">
    <property type="term" value="P:mitotic sister chromatid cohesion"/>
    <property type="evidence" value="ECO:0000318"/>
    <property type="project" value="GO_Central"/>
</dbReference>
<dbReference type="VEuPathDB" id="TrichDB:TVAGG3_0311810"/>
<dbReference type="Gene3D" id="3.40.630.30">
    <property type="match status" value="1"/>
</dbReference>
<dbReference type="InterPro" id="IPR000182">
    <property type="entry name" value="GNAT_dom"/>
</dbReference>
<evidence type="ECO:0000313" key="3">
    <source>
        <dbReference type="Proteomes" id="UP000001542"/>
    </source>
</evidence>
<dbReference type="KEGG" id="tva:4767592"/>
<protein>
    <submittedName>
        <fullName evidence="2">Acetyltransferase, GNAT family protein</fullName>
    </submittedName>
</protein>
<proteinExistence type="predicted"/>
<keyword evidence="3" id="KW-1185">Reference proteome</keyword>
<evidence type="ECO:0000259" key="1">
    <source>
        <dbReference type="PROSITE" id="PS51186"/>
    </source>
</evidence>
<dbReference type="EMBL" id="DS113353">
    <property type="protein sequence ID" value="EAY09669.1"/>
    <property type="molecule type" value="Genomic_DNA"/>
</dbReference>
<accession>A2ECH4</accession>
<dbReference type="OrthoDB" id="10039976at2759"/>
<dbReference type="GO" id="GO:0031415">
    <property type="term" value="C:NatA complex"/>
    <property type="evidence" value="ECO:0000318"/>
    <property type="project" value="GO_Central"/>
</dbReference>